<keyword evidence="3" id="KW-1185">Reference proteome</keyword>
<feature type="chain" id="PRO_5022836027" description="GOLD domain-containing protein" evidence="1">
    <location>
        <begin position="19"/>
        <end position="142"/>
    </location>
</feature>
<dbReference type="PROSITE" id="PS51257">
    <property type="entry name" value="PROKAR_LIPOPROTEIN"/>
    <property type="match status" value="1"/>
</dbReference>
<accession>A0A5C7AJH0</accession>
<dbReference type="OrthoDB" id="893802at2"/>
<reference evidence="2 3" key="1">
    <citation type="submission" date="2019-08" db="EMBL/GenBank/DDBJ databases">
        <title>Genome sequence of Gelidibacter salicanalis IC162T.</title>
        <authorList>
            <person name="Bowman J.P."/>
        </authorList>
    </citation>
    <scope>NUCLEOTIDE SEQUENCE [LARGE SCALE GENOMIC DNA]</scope>
    <source>
        <strain evidence="2 3">IC162</strain>
    </source>
</reference>
<evidence type="ECO:0000313" key="2">
    <source>
        <dbReference type="EMBL" id="TXE08497.1"/>
    </source>
</evidence>
<dbReference type="AlphaFoldDB" id="A0A5C7AJH0"/>
<proteinExistence type="predicted"/>
<protein>
    <recommendedName>
        <fullName evidence="4">GOLD domain-containing protein</fullName>
    </recommendedName>
</protein>
<sequence>MKKLIFLCVVLLTLASCSIDDSNEFYTKILPIESVDIPEEFVLGKVYPITVTYIRPAGCSAFYDFYYSRDLNQRTVAVIDAEYPNQDCGLDITSEVEATFNFKVTSNGTYVFKFWQGKDDSGTDLYYIVEVPVVENGEKITH</sequence>
<name>A0A5C7AJH0_9FLAO</name>
<evidence type="ECO:0008006" key="4">
    <source>
        <dbReference type="Google" id="ProtNLM"/>
    </source>
</evidence>
<comment type="caution">
    <text evidence="2">The sequence shown here is derived from an EMBL/GenBank/DDBJ whole genome shotgun (WGS) entry which is preliminary data.</text>
</comment>
<gene>
    <name evidence="2" type="ORF">ES711_08300</name>
</gene>
<dbReference type="EMBL" id="VORX01000003">
    <property type="protein sequence ID" value="TXE08497.1"/>
    <property type="molecule type" value="Genomic_DNA"/>
</dbReference>
<dbReference type="Proteomes" id="UP000321734">
    <property type="component" value="Unassembled WGS sequence"/>
</dbReference>
<evidence type="ECO:0000313" key="3">
    <source>
        <dbReference type="Proteomes" id="UP000321734"/>
    </source>
</evidence>
<dbReference type="RefSeq" id="WP_146892510.1">
    <property type="nucleotide sequence ID" value="NZ_VORX01000003.1"/>
</dbReference>
<feature type="signal peptide" evidence="1">
    <location>
        <begin position="1"/>
        <end position="18"/>
    </location>
</feature>
<organism evidence="2 3">
    <name type="scientific">Gelidibacter salicanalis</name>
    <dbReference type="NCBI Taxonomy" id="291193"/>
    <lineage>
        <taxon>Bacteria</taxon>
        <taxon>Pseudomonadati</taxon>
        <taxon>Bacteroidota</taxon>
        <taxon>Flavobacteriia</taxon>
        <taxon>Flavobacteriales</taxon>
        <taxon>Flavobacteriaceae</taxon>
        <taxon>Gelidibacter</taxon>
    </lineage>
</organism>
<keyword evidence="1" id="KW-0732">Signal</keyword>
<evidence type="ECO:0000256" key="1">
    <source>
        <dbReference type="SAM" id="SignalP"/>
    </source>
</evidence>